<accession>A0ABS8MKU3</accession>
<evidence type="ECO:0000313" key="3">
    <source>
        <dbReference type="Proteomes" id="UP001430679"/>
    </source>
</evidence>
<reference evidence="2" key="1">
    <citation type="submission" date="2021-11" db="EMBL/GenBank/DDBJ databases">
        <title>Description of novel Flavobacterium species.</title>
        <authorList>
            <person name="Saticioglu I.B."/>
            <person name="Ay H."/>
            <person name="Altun S."/>
            <person name="Duman M."/>
        </authorList>
    </citation>
    <scope>NUCLEOTIDE SEQUENCE</scope>
    <source>
        <strain evidence="2">F-30</strain>
    </source>
</reference>
<sequence length="170" mass="20348">MKYYILFLLLLNSVLYSQNDLKSAMKMYSDKNWYYIKKENNNFVFYNYCRPLWFKFNEIEFLANDGAYGKVEKYKIEKVLYNKENESLEIYSEMQGVTLKRIITKINEYTLNIKFVYFVNVEDELSIKYNHDAIVESEFKKLKIVKACKSNKSKKVKKTDSNEEPPPAPQ</sequence>
<name>A0ABS8MKU3_9FLAO</name>
<proteinExistence type="predicted"/>
<keyword evidence="3" id="KW-1185">Reference proteome</keyword>
<dbReference type="EMBL" id="JAJJMM010000001">
    <property type="protein sequence ID" value="MCC9065300.1"/>
    <property type="molecule type" value="Genomic_DNA"/>
</dbReference>
<organism evidence="2 3">
    <name type="scientific">Flavobacterium piscisymbiosum</name>
    <dbReference type="NCBI Taxonomy" id="2893753"/>
    <lineage>
        <taxon>Bacteria</taxon>
        <taxon>Pseudomonadati</taxon>
        <taxon>Bacteroidota</taxon>
        <taxon>Flavobacteriia</taxon>
        <taxon>Flavobacteriales</taxon>
        <taxon>Flavobacteriaceae</taxon>
        <taxon>Flavobacterium</taxon>
    </lineage>
</organism>
<comment type="caution">
    <text evidence="2">The sequence shown here is derived from an EMBL/GenBank/DDBJ whole genome shotgun (WGS) entry which is preliminary data.</text>
</comment>
<dbReference type="Proteomes" id="UP001430679">
    <property type="component" value="Unassembled WGS sequence"/>
</dbReference>
<feature type="region of interest" description="Disordered" evidence="1">
    <location>
        <begin position="150"/>
        <end position="170"/>
    </location>
</feature>
<protein>
    <submittedName>
        <fullName evidence="2">Uncharacterized protein</fullName>
    </submittedName>
</protein>
<evidence type="ECO:0000313" key="2">
    <source>
        <dbReference type="EMBL" id="MCC9065300.1"/>
    </source>
</evidence>
<evidence type="ECO:0000256" key="1">
    <source>
        <dbReference type="SAM" id="MobiDB-lite"/>
    </source>
</evidence>
<gene>
    <name evidence="2" type="ORF">LNP81_20025</name>
</gene>
<dbReference type="RefSeq" id="WP_230038938.1">
    <property type="nucleotide sequence ID" value="NZ_JAJJMM010000001.1"/>
</dbReference>